<dbReference type="Pfam" id="PF01640">
    <property type="entry name" value="Peptidase_C10"/>
    <property type="match status" value="1"/>
</dbReference>
<organism evidence="8 9">
    <name type="scientific">Bacteroides thetaiotaomicron</name>
    <dbReference type="NCBI Taxonomy" id="818"/>
    <lineage>
        <taxon>Bacteria</taxon>
        <taxon>Pseudomonadati</taxon>
        <taxon>Bacteroidota</taxon>
        <taxon>Bacteroidia</taxon>
        <taxon>Bacteroidales</taxon>
        <taxon>Bacteroidaceae</taxon>
        <taxon>Bacteroides</taxon>
    </lineage>
</organism>
<evidence type="ECO:0000256" key="3">
    <source>
        <dbReference type="ARBA" id="ARBA00022729"/>
    </source>
</evidence>
<gene>
    <name evidence="8" type="ORF">DW011_11390</name>
</gene>
<evidence type="ECO:0000256" key="1">
    <source>
        <dbReference type="ARBA" id="ARBA00009693"/>
    </source>
</evidence>
<dbReference type="EMBL" id="QROV01000011">
    <property type="protein sequence ID" value="RHL59188.1"/>
    <property type="molecule type" value="Genomic_DNA"/>
</dbReference>
<name>A0A415M135_BACT4</name>
<dbReference type="InterPro" id="IPR000200">
    <property type="entry name" value="Peptidase_C10"/>
</dbReference>
<dbReference type="SUPFAM" id="SSF54001">
    <property type="entry name" value="Cysteine proteinases"/>
    <property type="match status" value="1"/>
</dbReference>
<dbReference type="Gene3D" id="3.90.70.50">
    <property type="entry name" value="Peptidase C10, streptopain"/>
    <property type="match status" value="1"/>
</dbReference>
<keyword evidence="3" id="KW-0732">Signal</keyword>
<sequence>MKYILFFLILFSSKHILLANEITMEQARKVAMSFFCETIRSRGGIPRLQLVWDGESTTTRGGSSPAFYVFNRMDSDGFVIISGDDVTMPILGYSCSNHFVVENMPPNLLDWMDELRNQINAVREEHVVGTSYISKAWTRASDAIGTPIVKLTTALWDQQAPFNRLSPTTSDGKSITGCVATAMAIIMQYYQWPDQGVGTVPAYTLQADKNTQIPSKTFDRPYVWSKMPVKVDKNSDTDIKDEVATLIYDCGIISKSQFGRKSTWAYYENALEGMIKYMKYNKGTHMQNRATRVMSEWHQMLRKELDAKRPILYTASTKSGGGHMFVIDGYTQENYYHVNWGWSGSSNGYYLLTVMDPSNPGSGSSSGGYTQEQAAFFNLIPDKDGTSAFTDNLVLIRKEVNGVYYEGLVMDAVNIQPEQEFKISIGAVNNIGRSAFDGNLRIALVGKNGTIKEYISEEIPVKYPADSYHSETDCFCKITLPIKAGDRIRVYYKGKYSEDWEYLRGGSLLKSEIILKEEDMPLEKMTSFAYDKKNKKISLKTCPQVEYQVLSLTNNVVFSGITNDDNPEIRIDTSELIDREYVIVLRKKIEDEDEYEEKRIRFAIGNQNKK</sequence>
<dbReference type="PRINTS" id="PR00797">
    <property type="entry name" value="STREPTOPAIN"/>
</dbReference>
<evidence type="ECO:0000256" key="2">
    <source>
        <dbReference type="ARBA" id="ARBA00022670"/>
    </source>
</evidence>
<protein>
    <recommendedName>
        <fullName evidence="7">Spi protease inhibitor domain-containing protein</fullName>
    </recommendedName>
</protein>
<feature type="active site" description="Proton acceptor" evidence="6">
    <location>
        <position position="323"/>
    </location>
</feature>
<dbReference type="RefSeq" id="WP_074859464.1">
    <property type="nucleotide sequence ID" value="NZ_CAXTGU010000026.1"/>
</dbReference>
<evidence type="ECO:0000313" key="8">
    <source>
        <dbReference type="EMBL" id="RHL59188.1"/>
    </source>
</evidence>
<comment type="similarity">
    <text evidence="1">Belongs to the peptidase C10 family.</text>
</comment>
<keyword evidence="5" id="KW-0788">Thiol protease</keyword>
<dbReference type="AlphaFoldDB" id="A0A415M135"/>
<comment type="caution">
    <text evidence="8">The sequence shown here is derived from an EMBL/GenBank/DDBJ whole genome shotgun (WGS) entry which is preliminary data.</text>
</comment>
<dbReference type="InterPro" id="IPR025896">
    <property type="entry name" value="Spi_Prtas-inh"/>
</dbReference>
<evidence type="ECO:0000313" key="9">
    <source>
        <dbReference type="Proteomes" id="UP000283616"/>
    </source>
</evidence>
<proteinExistence type="inferred from homology"/>
<evidence type="ECO:0000256" key="4">
    <source>
        <dbReference type="ARBA" id="ARBA00022801"/>
    </source>
</evidence>
<dbReference type="InterPro" id="IPR044934">
    <property type="entry name" value="Streptopain_sf"/>
</dbReference>
<dbReference type="Proteomes" id="UP000283616">
    <property type="component" value="Unassembled WGS sequence"/>
</dbReference>
<reference evidence="8 9" key="1">
    <citation type="submission" date="2018-08" db="EMBL/GenBank/DDBJ databases">
        <title>A genome reference for cultivated species of the human gut microbiota.</title>
        <authorList>
            <person name="Zou Y."/>
            <person name="Xue W."/>
            <person name="Luo G."/>
        </authorList>
    </citation>
    <scope>NUCLEOTIDE SEQUENCE [LARGE SCALE GENOMIC DNA]</scope>
    <source>
        <strain evidence="8 9">AF37-12</strain>
    </source>
</reference>
<dbReference type="Pfam" id="PF13734">
    <property type="entry name" value="Inhibitor_I69"/>
    <property type="match status" value="1"/>
</dbReference>
<evidence type="ECO:0000259" key="7">
    <source>
        <dbReference type="Pfam" id="PF13734"/>
    </source>
</evidence>
<dbReference type="InterPro" id="IPR038765">
    <property type="entry name" value="Papain-like_cys_pep_sf"/>
</dbReference>
<evidence type="ECO:0000256" key="6">
    <source>
        <dbReference type="PIRSR" id="PIRSR600200-1"/>
    </source>
</evidence>
<feature type="domain" description="Spi protease inhibitor" evidence="7">
    <location>
        <begin position="19"/>
        <end position="119"/>
    </location>
</feature>
<feature type="active site" description="Nucleophile" evidence="6">
    <location>
        <position position="178"/>
    </location>
</feature>
<accession>A0A415M135</accession>
<keyword evidence="4" id="KW-0378">Hydrolase</keyword>
<dbReference type="GO" id="GO:0008234">
    <property type="term" value="F:cysteine-type peptidase activity"/>
    <property type="evidence" value="ECO:0007669"/>
    <property type="project" value="UniProtKB-KW"/>
</dbReference>
<evidence type="ECO:0000256" key="5">
    <source>
        <dbReference type="ARBA" id="ARBA00022807"/>
    </source>
</evidence>
<keyword evidence="2" id="KW-0645">Protease</keyword>
<dbReference type="GO" id="GO:0006508">
    <property type="term" value="P:proteolysis"/>
    <property type="evidence" value="ECO:0007669"/>
    <property type="project" value="UniProtKB-KW"/>
</dbReference>